<keyword evidence="2" id="KW-1185">Reference proteome</keyword>
<reference evidence="1 2" key="1">
    <citation type="submission" date="2024-07" db="EMBL/GenBank/DDBJ databases">
        <title>Section-level genome sequencing and comparative genomics of Aspergillus sections Usti and Cavernicolus.</title>
        <authorList>
            <consortium name="Lawrence Berkeley National Laboratory"/>
            <person name="Nybo J.L."/>
            <person name="Vesth T.C."/>
            <person name="Theobald S."/>
            <person name="Frisvad J.C."/>
            <person name="Larsen T.O."/>
            <person name="Kjaerboelling I."/>
            <person name="Rothschild-Mancinelli K."/>
            <person name="Lyhne E.K."/>
            <person name="Kogle M.E."/>
            <person name="Barry K."/>
            <person name="Clum A."/>
            <person name="Na H."/>
            <person name="Ledsgaard L."/>
            <person name="Lin J."/>
            <person name="Lipzen A."/>
            <person name="Kuo A."/>
            <person name="Riley R."/>
            <person name="Mondo S."/>
            <person name="Labutti K."/>
            <person name="Haridas S."/>
            <person name="Pangalinan J."/>
            <person name="Salamov A.A."/>
            <person name="Simmons B.A."/>
            <person name="Magnuson J.K."/>
            <person name="Chen J."/>
            <person name="Drula E."/>
            <person name="Henrissat B."/>
            <person name="Wiebenga A."/>
            <person name="Lubbers R.J."/>
            <person name="Gomes A.C."/>
            <person name="Makela M.R."/>
            <person name="Stajich J."/>
            <person name="Grigoriev I.V."/>
            <person name="Mortensen U.H."/>
            <person name="De Vries R.P."/>
            <person name="Baker S.E."/>
            <person name="Andersen M.R."/>
        </authorList>
    </citation>
    <scope>NUCLEOTIDE SEQUENCE [LARGE SCALE GENOMIC DNA]</scope>
    <source>
        <strain evidence="1 2">CBS 123904</strain>
    </source>
</reference>
<protein>
    <submittedName>
        <fullName evidence="1">Uncharacterized protein</fullName>
    </submittedName>
</protein>
<comment type="caution">
    <text evidence="1">The sequence shown here is derived from an EMBL/GenBank/DDBJ whole genome shotgun (WGS) entry which is preliminary data.</text>
</comment>
<organism evidence="1 2">
    <name type="scientific">Aspergillus pseudoustus</name>
    <dbReference type="NCBI Taxonomy" id="1810923"/>
    <lineage>
        <taxon>Eukaryota</taxon>
        <taxon>Fungi</taxon>
        <taxon>Dikarya</taxon>
        <taxon>Ascomycota</taxon>
        <taxon>Pezizomycotina</taxon>
        <taxon>Eurotiomycetes</taxon>
        <taxon>Eurotiomycetidae</taxon>
        <taxon>Eurotiales</taxon>
        <taxon>Aspergillaceae</taxon>
        <taxon>Aspergillus</taxon>
        <taxon>Aspergillus subgen. Nidulantes</taxon>
    </lineage>
</organism>
<sequence>MGEPVLRISLWIRRELWAASPAECRYILARRSAAQSTPSAGARMLVVFHDQSWIALYPWRFFSVVLMTLCSSKGPAQCLSRYRVLLVRRTRPAARPYLTFPPRSTMDHSG</sequence>
<evidence type="ECO:0000313" key="2">
    <source>
        <dbReference type="Proteomes" id="UP001610446"/>
    </source>
</evidence>
<name>A0ABR4KFG4_9EURO</name>
<dbReference type="EMBL" id="JBFXLU010000033">
    <property type="protein sequence ID" value="KAL2851014.1"/>
    <property type="molecule type" value="Genomic_DNA"/>
</dbReference>
<gene>
    <name evidence="1" type="ORF">BJY01DRAFT_209502</name>
</gene>
<evidence type="ECO:0000313" key="1">
    <source>
        <dbReference type="EMBL" id="KAL2851014.1"/>
    </source>
</evidence>
<proteinExistence type="predicted"/>
<accession>A0ABR4KFG4</accession>
<dbReference type="Proteomes" id="UP001610446">
    <property type="component" value="Unassembled WGS sequence"/>
</dbReference>